<organism evidence="2 3">
    <name type="scientific">Flavobacterium beibuense F44-8</name>
    <dbReference type="NCBI Taxonomy" id="1406840"/>
    <lineage>
        <taxon>Bacteria</taxon>
        <taxon>Pseudomonadati</taxon>
        <taxon>Bacteroidota</taxon>
        <taxon>Flavobacteriia</taxon>
        <taxon>Flavobacteriales</taxon>
        <taxon>Flavobacteriaceae</taxon>
        <taxon>Flavobacterium</taxon>
    </lineage>
</organism>
<feature type="transmembrane region" description="Helical" evidence="1">
    <location>
        <begin position="20"/>
        <end position="44"/>
    </location>
</feature>
<protein>
    <submittedName>
        <fullName evidence="2">Uncharacterized protein</fullName>
    </submittedName>
</protein>
<name>A0A0A2LG37_9FLAO</name>
<gene>
    <name evidence="2" type="ORF">Q763_16350</name>
</gene>
<feature type="transmembrane region" description="Helical" evidence="1">
    <location>
        <begin position="56"/>
        <end position="82"/>
    </location>
</feature>
<evidence type="ECO:0000313" key="3">
    <source>
        <dbReference type="Proteomes" id="UP000030129"/>
    </source>
</evidence>
<accession>A0A0A2LG37</accession>
<dbReference type="AlphaFoldDB" id="A0A0A2LG37"/>
<reference evidence="2 3" key="1">
    <citation type="submission" date="2013-09" db="EMBL/GenBank/DDBJ databases">
        <authorList>
            <person name="Zeng Z."/>
            <person name="Chen C."/>
        </authorList>
    </citation>
    <scope>NUCLEOTIDE SEQUENCE [LARGE SCALE GENOMIC DNA]</scope>
    <source>
        <strain evidence="2 3">F44-8</strain>
    </source>
</reference>
<sequence length="133" mass="15335">MTLDKTLDSMEHIISPVRIAYATLFISVSGYIGVVVGTIASLLLCKKYKWFKGNSIVVLLISSLFYKFDIIEWLFINSVFYFPARLFHHFEAKLITHSVVLFMFGVLCLFNKRIIRFIETGRFINSQVTEPVS</sequence>
<proteinExistence type="predicted"/>
<keyword evidence="1" id="KW-0472">Membrane</keyword>
<keyword evidence="3" id="KW-1185">Reference proteome</keyword>
<evidence type="ECO:0000256" key="1">
    <source>
        <dbReference type="SAM" id="Phobius"/>
    </source>
</evidence>
<dbReference type="Proteomes" id="UP000030129">
    <property type="component" value="Unassembled WGS sequence"/>
</dbReference>
<evidence type="ECO:0000313" key="2">
    <source>
        <dbReference type="EMBL" id="KGO78854.1"/>
    </source>
</evidence>
<comment type="caution">
    <text evidence="2">The sequence shown here is derived from an EMBL/GenBank/DDBJ whole genome shotgun (WGS) entry which is preliminary data.</text>
</comment>
<dbReference type="EMBL" id="JRLV01000025">
    <property type="protein sequence ID" value="KGO78854.1"/>
    <property type="molecule type" value="Genomic_DNA"/>
</dbReference>
<keyword evidence="1" id="KW-0812">Transmembrane</keyword>
<feature type="transmembrane region" description="Helical" evidence="1">
    <location>
        <begin position="94"/>
        <end position="110"/>
    </location>
</feature>
<keyword evidence="1" id="KW-1133">Transmembrane helix</keyword>